<sequence length="60" mass="6575">MALRKLACATAQARWSAGDDPTVKGGEPKSAQISFFPPQCYPFSSIKNEESQLFKKGILK</sequence>
<accession>A0A7X5TLS9</accession>
<keyword evidence="2" id="KW-1185">Reference proteome</keyword>
<dbReference type="EMBL" id="PUJV01000033">
    <property type="protein sequence ID" value="NHB98356.1"/>
    <property type="molecule type" value="Genomic_DNA"/>
</dbReference>
<comment type="caution">
    <text evidence="1">The sequence shown here is derived from an EMBL/GenBank/DDBJ whole genome shotgun (WGS) entry which is preliminary data.</text>
</comment>
<evidence type="ECO:0000313" key="2">
    <source>
        <dbReference type="Proteomes" id="UP000547931"/>
    </source>
</evidence>
<protein>
    <submittedName>
        <fullName evidence="1">Uncharacterized protein</fullName>
    </submittedName>
</protein>
<dbReference type="AlphaFoldDB" id="A0A7X5TLS9"/>
<dbReference type="Proteomes" id="UP000547931">
    <property type="component" value="Unassembled WGS sequence"/>
</dbReference>
<organism evidence="1 2">
    <name type="scientific">Photorhabdus stackebrandtii</name>
    <dbReference type="NCBI Taxonomy" id="1123042"/>
    <lineage>
        <taxon>Bacteria</taxon>
        <taxon>Pseudomonadati</taxon>
        <taxon>Pseudomonadota</taxon>
        <taxon>Gammaproteobacteria</taxon>
        <taxon>Enterobacterales</taxon>
        <taxon>Morganellaceae</taxon>
        <taxon>Photorhabdus</taxon>
    </lineage>
</organism>
<name>A0A7X5TLS9_9GAMM</name>
<evidence type="ECO:0000313" key="1">
    <source>
        <dbReference type="EMBL" id="NHB98356.1"/>
    </source>
</evidence>
<gene>
    <name evidence="1" type="ORF">C5470_19180</name>
</gene>
<reference evidence="1 2" key="1">
    <citation type="submission" date="2018-02" db="EMBL/GenBank/DDBJ databases">
        <authorList>
            <person name="Machado R.A."/>
        </authorList>
    </citation>
    <scope>NUCLEOTIDE SEQUENCE [LARGE SCALE GENOMIC DNA]</scope>
    <source>
        <strain evidence="1 2">DSM 23271</strain>
    </source>
</reference>
<proteinExistence type="predicted"/>